<dbReference type="InterPro" id="IPR043906">
    <property type="entry name" value="Gfo/Idh/MocA_OxRdtase_bact_C"/>
</dbReference>
<dbReference type="PANTHER" id="PTHR43818:SF5">
    <property type="entry name" value="OXIDOREDUCTASE FAMILY PROTEIN"/>
    <property type="match status" value="1"/>
</dbReference>
<keyword evidence="5" id="KW-1185">Reference proteome</keyword>
<accession>A0ABP8LYM2</accession>
<dbReference type="EMBL" id="BAABEY010000024">
    <property type="protein sequence ID" value="GAA4440488.1"/>
    <property type="molecule type" value="Genomic_DNA"/>
</dbReference>
<dbReference type="InterPro" id="IPR006311">
    <property type="entry name" value="TAT_signal"/>
</dbReference>
<feature type="domain" description="Gfo/Idh/MocA-like oxidoreductase bacterial type C-terminal" evidence="3">
    <location>
        <begin position="387"/>
        <end position="462"/>
    </location>
</feature>
<proteinExistence type="predicted"/>
<evidence type="ECO:0000259" key="2">
    <source>
        <dbReference type="Pfam" id="PF01408"/>
    </source>
</evidence>
<dbReference type="Proteomes" id="UP001501508">
    <property type="component" value="Unassembled WGS sequence"/>
</dbReference>
<dbReference type="SUPFAM" id="SSF55347">
    <property type="entry name" value="Glyceraldehyde-3-phosphate dehydrogenase-like, C-terminal domain"/>
    <property type="match status" value="1"/>
</dbReference>
<gene>
    <name evidence="4" type="ORF">GCM10023091_24210</name>
</gene>
<dbReference type="Pfam" id="PF19051">
    <property type="entry name" value="GFO_IDH_MocA_C2"/>
    <property type="match status" value="2"/>
</dbReference>
<dbReference type="InterPro" id="IPR000683">
    <property type="entry name" value="Gfo/Idh/MocA-like_OxRdtase_N"/>
</dbReference>
<protein>
    <submittedName>
        <fullName evidence="4">Gfo/Idh/MocA family oxidoreductase</fullName>
    </submittedName>
</protein>
<feature type="domain" description="Gfo/Idh/MocA-like oxidoreductase N-terminal" evidence="2">
    <location>
        <begin position="42"/>
        <end position="174"/>
    </location>
</feature>
<evidence type="ECO:0000313" key="5">
    <source>
        <dbReference type="Proteomes" id="UP001501508"/>
    </source>
</evidence>
<dbReference type="PROSITE" id="PS51318">
    <property type="entry name" value="TAT"/>
    <property type="match status" value="1"/>
</dbReference>
<organism evidence="4 5">
    <name type="scientific">Ravibacter arvi</name>
    <dbReference type="NCBI Taxonomy" id="2051041"/>
    <lineage>
        <taxon>Bacteria</taxon>
        <taxon>Pseudomonadati</taxon>
        <taxon>Bacteroidota</taxon>
        <taxon>Cytophagia</taxon>
        <taxon>Cytophagales</taxon>
        <taxon>Spirosomataceae</taxon>
        <taxon>Ravibacter</taxon>
    </lineage>
</organism>
<feature type="region of interest" description="Disordered" evidence="1">
    <location>
        <begin position="444"/>
        <end position="469"/>
    </location>
</feature>
<dbReference type="RefSeq" id="WP_345029462.1">
    <property type="nucleotide sequence ID" value="NZ_BAABEY010000024.1"/>
</dbReference>
<dbReference type="Pfam" id="PF01408">
    <property type="entry name" value="GFO_IDH_MocA"/>
    <property type="match status" value="1"/>
</dbReference>
<dbReference type="InterPro" id="IPR036291">
    <property type="entry name" value="NAD(P)-bd_dom_sf"/>
</dbReference>
<reference evidence="5" key="1">
    <citation type="journal article" date="2019" name="Int. J. Syst. Evol. Microbiol.">
        <title>The Global Catalogue of Microorganisms (GCM) 10K type strain sequencing project: providing services to taxonomists for standard genome sequencing and annotation.</title>
        <authorList>
            <consortium name="The Broad Institute Genomics Platform"/>
            <consortium name="The Broad Institute Genome Sequencing Center for Infectious Disease"/>
            <person name="Wu L."/>
            <person name="Ma J."/>
        </authorList>
    </citation>
    <scope>NUCLEOTIDE SEQUENCE [LARGE SCALE GENOMIC DNA]</scope>
    <source>
        <strain evidence="5">JCM 31920</strain>
    </source>
</reference>
<dbReference type="SUPFAM" id="SSF51735">
    <property type="entry name" value="NAD(P)-binding Rossmann-fold domains"/>
    <property type="match status" value="1"/>
</dbReference>
<comment type="caution">
    <text evidence="4">The sequence shown here is derived from an EMBL/GenBank/DDBJ whole genome shotgun (WGS) entry which is preliminary data.</text>
</comment>
<dbReference type="PANTHER" id="PTHR43818">
    <property type="entry name" value="BCDNA.GH03377"/>
    <property type="match status" value="1"/>
</dbReference>
<evidence type="ECO:0000313" key="4">
    <source>
        <dbReference type="EMBL" id="GAA4440488.1"/>
    </source>
</evidence>
<feature type="domain" description="Gfo/Idh/MocA-like oxidoreductase bacterial type C-terminal" evidence="3">
    <location>
        <begin position="219"/>
        <end position="343"/>
    </location>
</feature>
<dbReference type="Gene3D" id="3.40.50.720">
    <property type="entry name" value="NAD(P)-binding Rossmann-like Domain"/>
    <property type="match status" value="1"/>
</dbReference>
<name>A0ABP8LYM2_9BACT</name>
<evidence type="ECO:0000256" key="1">
    <source>
        <dbReference type="SAM" id="MobiDB-lite"/>
    </source>
</evidence>
<sequence length="469" mass="51922">METNQETRRSFLKKTAAATMVAAFPTIVPASVFGKSAPSNRINIGQIGFGRIGRSHDLPEILKVDFAQVIAVADVDRKRAAMGKEWIESQYAQKTGKKNYVDVKTYADYHELIGSKEIDAVVISTPDHWHAQPAMEAAIAGKHIYLQKPTSLTIREGRQMSDAVQKSGVVFQLGSQQRSAHPWPQFKRTCELVRNGRIGVLKSVKVGLPGDPAGGNPAQMQVPENLDYDFWLGSTPEVYYTLDRVHSHVNLDDRPGWLRCEQFGAGMITGWGSHHIDIAHWGMNTELTGPIEVEGRASFPTSGLWNVHGDFNVSARYANGVVMEIGGDNPNGVRFEGSEGWIFVSRGNVGVTASDPTAAAKSGEKNEAFYASDPKILGSVIGKNETRLYESPEQHRNWLESIRDKKDTISPAEIAHRSCSACLIAHTAMKLQRKLRWDPDKEEFINDPEANTTLSRPQRGRYGTEKVRS</sequence>
<dbReference type="InterPro" id="IPR050463">
    <property type="entry name" value="Gfo/Idh/MocA_oxidrdct_glycsds"/>
</dbReference>
<evidence type="ECO:0000259" key="3">
    <source>
        <dbReference type="Pfam" id="PF19051"/>
    </source>
</evidence>
<dbReference type="Gene3D" id="3.30.360.10">
    <property type="entry name" value="Dihydrodipicolinate Reductase, domain 2"/>
    <property type="match status" value="1"/>
</dbReference>